<evidence type="ECO:0000313" key="3">
    <source>
        <dbReference type="EMBL" id="EAZ89659.1"/>
    </source>
</evidence>
<evidence type="ECO:0000256" key="1">
    <source>
        <dbReference type="ARBA" id="ARBA00022801"/>
    </source>
</evidence>
<dbReference type="GO" id="GO:0042372">
    <property type="term" value="P:phylloquinone biosynthetic process"/>
    <property type="evidence" value="ECO:0007669"/>
    <property type="project" value="UniProtKB-UniRule"/>
</dbReference>
<dbReference type="InterPro" id="IPR022829">
    <property type="entry name" value="DHNA_CoA_hydrolase"/>
</dbReference>
<reference evidence="3 4" key="1">
    <citation type="submission" date="2007-03" db="EMBL/GenBank/DDBJ databases">
        <authorList>
            <person name="Stal L."/>
            <person name="Ferriera S."/>
            <person name="Johnson J."/>
            <person name="Kravitz S."/>
            <person name="Beeson K."/>
            <person name="Sutton G."/>
            <person name="Rogers Y.-H."/>
            <person name="Friedman R."/>
            <person name="Frazier M."/>
            <person name="Venter J.C."/>
        </authorList>
    </citation>
    <scope>NUCLEOTIDE SEQUENCE [LARGE SCALE GENOMIC DNA]</scope>
    <source>
        <strain evidence="3 4">CCY0110</strain>
    </source>
</reference>
<dbReference type="HAMAP" id="MF_02101">
    <property type="entry name" value="DHNA_CoA_hydrolase"/>
    <property type="match status" value="1"/>
</dbReference>
<dbReference type="SUPFAM" id="SSF54637">
    <property type="entry name" value="Thioesterase/thiol ester dehydrase-isomerase"/>
    <property type="match status" value="1"/>
</dbReference>
<gene>
    <name evidence="3" type="ORF">CY0110_11112</name>
</gene>
<keyword evidence="1 2" id="KW-0378">Hydrolase</keyword>
<dbReference type="Pfam" id="PF13279">
    <property type="entry name" value="4HBT_2"/>
    <property type="match status" value="1"/>
</dbReference>
<dbReference type="Proteomes" id="UP000003781">
    <property type="component" value="Unassembled WGS sequence"/>
</dbReference>
<evidence type="ECO:0000313" key="4">
    <source>
        <dbReference type="Proteomes" id="UP000003781"/>
    </source>
</evidence>
<proteinExistence type="inferred from homology"/>
<dbReference type="InterPro" id="IPR029069">
    <property type="entry name" value="HotDog_dom_sf"/>
</dbReference>
<dbReference type="PANTHER" id="PTHR31793">
    <property type="entry name" value="4-HYDROXYBENZOYL-COA THIOESTERASE FAMILY MEMBER"/>
    <property type="match status" value="1"/>
</dbReference>
<dbReference type="CDD" id="cd00586">
    <property type="entry name" value="4HBT"/>
    <property type="match status" value="1"/>
</dbReference>
<comment type="pathway">
    <text evidence="2">Cofactor biosynthesis; phylloquinone biosynthesis.</text>
</comment>
<dbReference type="OrthoDB" id="9800856at2"/>
<feature type="active site" evidence="2">
    <location>
        <position position="13"/>
    </location>
</feature>
<organism evidence="3 4">
    <name type="scientific">Crocosphaera chwakensis CCY0110</name>
    <dbReference type="NCBI Taxonomy" id="391612"/>
    <lineage>
        <taxon>Bacteria</taxon>
        <taxon>Bacillati</taxon>
        <taxon>Cyanobacteriota</taxon>
        <taxon>Cyanophyceae</taxon>
        <taxon>Oscillatoriophycideae</taxon>
        <taxon>Chroococcales</taxon>
        <taxon>Aphanothecaceae</taxon>
        <taxon>Crocosphaera</taxon>
        <taxon>Crocosphaera chwakensis</taxon>
    </lineage>
</organism>
<accession>A3IV05</accession>
<dbReference type="GO" id="GO:0061522">
    <property type="term" value="F:1,4-dihydroxy-2-naphthoyl-CoA thioesterase activity"/>
    <property type="evidence" value="ECO:0007669"/>
    <property type="project" value="UniProtKB-EC"/>
</dbReference>
<keyword evidence="4" id="KW-1185">Reference proteome</keyword>
<dbReference type="AlphaFoldDB" id="A3IV05"/>
<dbReference type="eggNOG" id="COG0824">
    <property type="taxonomic scope" value="Bacteria"/>
</dbReference>
<dbReference type="RefSeq" id="WP_008277211.1">
    <property type="nucleotide sequence ID" value="NZ_AAXW01000039.1"/>
</dbReference>
<evidence type="ECO:0000256" key="2">
    <source>
        <dbReference type="HAMAP-Rule" id="MF_02101"/>
    </source>
</evidence>
<dbReference type="GO" id="GO:0047617">
    <property type="term" value="F:fatty acyl-CoA hydrolase activity"/>
    <property type="evidence" value="ECO:0007669"/>
    <property type="project" value="TreeGrafter"/>
</dbReference>
<dbReference type="EC" id="3.1.2.28" evidence="2"/>
<comment type="similarity">
    <text evidence="2">Belongs to the 4-hydroxybenzoyl-CoA thioesterase family. DHNA-CoA hydrolase subfamily.</text>
</comment>
<dbReference type="Gene3D" id="3.10.129.10">
    <property type="entry name" value="Hotdog Thioesterase"/>
    <property type="match status" value="1"/>
</dbReference>
<protein>
    <recommendedName>
        <fullName evidence="2">1,4-dihydroxy-2-naphthoyl-CoA hydrolase</fullName>
        <shortName evidence="2">DHNA-CoA hydrolase</shortName>
        <ecNumber evidence="2">3.1.2.28</ecNumber>
    </recommendedName>
    <alternativeName>
        <fullName evidence="2">DHNA-CoA thioesterase</fullName>
    </alternativeName>
</protein>
<sequence>MTYCRTIHFSDTDAAGVVYFAALLSICHEAYENALQVAGIDLKTFFKSSNIAIPIIHADIDFYQPLFCGDHIQINLTPIQSNETEFEINYQIFYENNLDKLIAKAITKHVSINPKIRKRSPLPSSIIRWLQSSRENK</sequence>
<dbReference type="PANTHER" id="PTHR31793:SF37">
    <property type="entry name" value="ACYL-COA THIOESTER HYDROLASE YBGC"/>
    <property type="match status" value="1"/>
</dbReference>
<dbReference type="UniPathway" id="UPA01057">
    <property type="reaction ID" value="UER01033"/>
</dbReference>
<name>A3IV05_9CHRO</name>
<comment type="catalytic activity">
    <reaction evidence="2">
        <text>1,4-dihydroxy-2-naphthoyl-CoA + H2O = 1,4-dihydroxy-2-naphthoate + CoA + H(+)</text>
        <dbReference type="Rhea" id="RHEA:26309"/>
        <dbReference type="ChEBI" id="CHEBI:11173"/>
        <dbReference type="ChEBI" id="CHEBI:15377"/>
        <dbReference type="ChEBI" id="CHEBI:15378"/>
        <dbReference type="ChEBI" id="CHEBI:57287"/>
        <dbReference type="ChEBI" id="CHEBI:58897"/>
        <dbReference type="EC" id="3.1.2.28"/>
    </reaction>
</comment>
<dbReference type="UniPathway" id="UPA00995"/>
<dbReference type="EMBL" id="AAXW01000039">
    <property type="protein sequence ID" value="EAZ89659.1"/>
    <property type="molecule type" value="Genomic_DNA"/>
</dbReference>
<dbReference type="InterPro" id="IPR050563">
    <property type="entry name" value="4-hydroxybenzoyl-CoA_TE"/>
</dbReference>
<comment type="pathway">
    <text evidence="2">Quinol/quinone metabolism; 1,4-dihydroxy-2-naphthoate biosynthesis; 1,4-dihydroxy-2-naphthoate from chorismate: step 7/7.</text>
</comment>
<comment type="caution">
    <text evidence="3">The sequence shown here is derived from an EMBL/GenBank/DDBJ whole genome shotgun (WGS) entry which is preliminary data.</text>
</comment>
<comment type="function">
    <text evidence="2">Catalyzes the hydrolysis of 1,4-dihydroxy-2-naphthoyl-CoA (DHNA-CoA) to 1,4-dihydroxy-2-naphthoate (DHNA), a reaction involved in phylloquinone (vitamin K1) biosynthesis.</text>
</comment>